<dbReference type="AlphaFoldDB" id="A0A7W6NAC2"/>
<proteinExistence type="predicted"/>
<evidence type="ECO:0000313" key="5">
    <source>
        <dbReference type="Proteomes" id="UP000547011"/>
    </source>
</evidence>
<keyword evidence="5" id="KW-1185">Reference proteome</keyword>
<reference evidence="4 5" key="1">
    <citation type="submission" date="2020-08" db="EMBL/GenBank/DDBJ databases">
        <title>Genomic Encyclopedia of Type Strains, Phase IV (KMG-IV): sequencing the most valuable type-strain genomes for metagenomic binning, comparative biology and taxonomic classification.</title>
        <authorList>
            <person name="Goeker M."/>
        </authorList>
    </citation>
    <scope>NUCLEOTIDE SEQUENCE [LARGE SCALE GENOMIC DNA]</scope>
    <source>
        <strain evidence="4 5">DSM 23447</strain>
    </source>
</reference>
<dbReference type="PANTHER" id="PTHR43877">
    <property type="entry name" value="AMINOALKYLPHOSPHONATE N-ACETYLTRANSFERASE-RELATED-RELATED"/>
    <property type="match status" value="1"/>
</dbReference>
<evidence type="ECO:0000259" key="3">
    <source>
        <dbReference type="PROSITE" id="PS51186"/>
    </source>
</evidence>
<dbReference type="Proteomes" id="UP000547011">
    <property type="component" value="Unassembled WGS sequence"/>
</dbReference>
<dbReference type="InterPro" id="IPR050832">
    <property type="entry name" value="Bact_Acetyltransf"/>
</dbReference>
<dbReference type="Pfam" id="PF00583">
    <property type="entry name" value="Acetyltransf_1"/>
    <property type="match status" value="1"/>
</dbReference>
<dbReference type="Gene3D" id="3.40.630.30">
    <property type="match status" value="1"/>
</dbReference>
<evidence type="ECO:0000313" key="4">
    <source>
        <dbReference type="EMBL" id="MBB4050516.1"/>
    </source>
</evidence>
<dbReference type="GO" id="GO:0008999">
    <property type="term" value="F:protein-N-terminal-alanine acetyltransferase activity"/>
    <property type="evidence" value="ECO:0007669"/>
    <property type="project" value="UniProtKB-EC"/>
</dbReference>
<keyword evidence="2 4" id="KW-0012">Acyltransferase</keyword>
<accession>A0A7W6NAC2</accession>
<dbReference type="EC" id="2.3.1.267" evidence="4"/>
<protein>
    <submittedName>
        <fullName evidence="4">Ribosomal-protein-alanine N-acetyltransferase</fullName>
        <ecNumber evidence="4">2.3.1.267</ecNumber>
    </submittedName>
</protein>
<comment type="caution">
    <text evidence="4">The sequence shown here is derived from an EMBL/GenBank/DDBJ whole genome shotgun (WGS) entry which is preliminary data.</text>
</comment>
<dbReference type="InterPro" id="IPR016181">
    <property type="entry name" value="Acyl_CoA_acyltransferase"/>
</dbReference>
<dbReference type="PANTHER" id="PTHR43877:SF2">
    <property type="entry name" value="AMINOALKYLPHOSPHONATE N-ACETYLTRANSFERASE-RELATED"/>
    <property type="match status" value="1"/>
</dbReference>
<evidence type="ECO:0000256" key="2">
    <source>
        <dbReference type="ARBA" id="ARBA00023315"/>
    </source>
</evidence>
<dbReference type="EMBL" id="JACIEW010000001">
    <property type="protein sequence ID" value="MBB4050516.1"/>
    <property type="molecule type" value="Genomic_DNA"/>
</dbReference>
<dbReference type="RefSeq" id="WP_183309325.1">
    <property type="nucleotide sequence ID" value="NZ_JACIEW010000001.1"/>
</dbReference>
<evidence type="ECO:0000256" key="1">
    <source>
        <dbReference type="ARBA" id="ARBA00022679"/>
    </source>
</evidence>
<gene>
    <name evidence="4" type="ORF">GGR20_000134</name>
</gene>
<organism evidence="4 5">
    <name type="scientific">Devosia subaequoris</name>
    <dbReference type="NCBI Taxonomy" id="395930"/>
    <lineage>
        <taxon>Bacteria</taxon>
        <taxon>Pseudomonadati</taxon>
        <taxon>Pseudomonadota</taxon>
        <taxon>Alphaproteobacteria</taxon>
        <taxon>Hyphomicrobiales</taxon>
        <taxon>Devosiaceae</taxon>
        <taxon>Devosia</taxon>
    </lineage>
</organism>
<dbReference type="SUPFAM" id="SSF55729">
    <property type="entry name" value="Acyl-CoA N-acyltransferases (Nat)"/>
    <property type="match status" value="1"/>
</dbReference>
<dbReference type="InterPro" id="IPR000182">
    <property type="entry name" value="GNAT_dom"/>
</dbReference>
<name>A0A7W6NAC2_9HYPH</name>
<keyword evidence="1 4" id="KW-0808">Transferase</keyword>
<sequence length="166" mass="18314">MRRTDLVIGPASPKLAVSLGTIGFTAWEESSFGQDDAGRANRRELLIEFVSFCRDKPQTMLVAAADREILGWGAREDMDNVVSDLCVAPIAQGQGVGAALLEALEEAIAKQGFEFSELETYAGNAGAVRFYERRGCEPIWRGMKFSASLNYELDKVRFRKCLQEAV</sequence>
<feature type="domain" description="N-acetyltransferase" evidence="3">
    <location>
        <begin position="6"/>
        <end position="163"/>
    </location>
</feature>
<dbReference type="PROSITE" id="PS51186">
    <property type="entry name" value="GNAT"/>
    <property type="match status" value="1"/>
</dbReference>